<organism evidence="3 4">
    <name type="scientific">Mangrovihabitans endophyticus</name>
    <dbReference type="NCBI Taxonomy" id="1751298"/>
    <lineage>
        <taxon>Bacteria</taxon>
        <taxon>Bacillati</taxon>
        <taxon>Actinomycetota</taxon>
        <taxon>Actinomycetes</taxon>
        <taxon>Micromonosporales</taxon>
        <taxon>Micromonosporaceae</taxon>
        <taxon>Mangrovihabitans</taxon>
    </lineage>
</organism>
<evidence type="ECO:0000313" key="4">
    <source>
        <dbReference type="Proteomes" id="UP000656042"/>
    </source>
</evidence>
<feature type="chain" id="PRO_5035144496" evidence="2">
    <location>
        <begin position="30"/>
        <end position="55"/>
    </location>
</feature>
<keyword evidence="2" id="KW-0732">Signal</keyword>
<gene>
    <name evidence="3" type="ORF">GCM10012284_28800</name>
</gene>
<feature type="region of interest" description="Disordered" evidence="1">
    <location>
        <begin position="26"/>
        <end position="55"/>
    </location>
</feature>
<proteinExistence type="predicted"/>
<comment type="caution">
    <text evidence="3">The sequence shown here is derived from an EMBL/GenBank/DDBJ whole genome shotgun (WGS) entry which is preliminary data.</text>
</comment>
<protein>
    <submittedName>
        <fullName evidence="3">Uncharacterized protein</fullName>
    </submittedName>
</protein>
<feature type="signal peptide" evidence="2">
    <location>
        <begin position="1"/>
        <end position="29"/>
    </location>
</feature>
<evidence type="ECO:0000256" key="1">
    <source>
        <dbReference type="SAM" id="MobiDB-lite"/>
    </source>
</evidence>
<dbReference type="RefSeq" id="WP_189079685.1">
    <property type="nucleotide sequence ID" value="NZ_BMMX01000010.1"/>
</dbReference>
<dbReference type="AlphaFoldDB" id="A0A8J3C141"/>
<name>A0A8J3C141_9ACTN</name>
<keyword evidence="4" id="KW-1185">Reference proteome</keyword>
<reference evidence="3" key="2">
    <citation type="submission" date="2020-09" db="EMBL/GenBank/DDBJ databases">
        <authorList>
            <person name="Sun Q."/>
            <person name="Zhou Y."/>
        </authorList>
    </citation>
    <scope>NUCLEOTIDE SEQUENCE</scope>
    <source>
        <strain evidence="3">CGMCC 4.7299</strain>
    </source>
</reference>
<evidence type="ECO:0000313" key="3">
    <source>
        <dbReference type="EMBL" id="GGK93112.1"/>
    </source>
</evidence>
<dbReference type="EMBL" id="BMMX01000010">
    <property type="protein sequence ID" value="GGK93112.1"/>
    <property type="molecule type" value="Genomic_DNA"/>
</dbReference>
<sequence>MSAKKLGRFAGLVLMLAALIGGVGTAGQAAEPNSAGAHRAQPATTLASQGDIVWD</sequence>
<evidence type="ECO:0000256" key="2">
    <source>
        <dbReference type="SAM" id="SignalP"/>
    </source>
</evidence>
<accession>A0A8J3C141</accession>
<dbReference type="Proteomes" id="UP000656042">
    <property type="component" value="Unassembled WGS sequence"/>
</dbReference>
<reference evidence="3" key="1">
    <citation type="journal article" date="2014" name="Int. J. Syst. Evol. Microbiol.">
        <title>Complete genome sequence of Corynebacterium casei LMG S-19264T (=DSM 44701T), isolated from a smear-ripened cheese.</title>
        <authorList>
            <consortium name="US DOE Joint Genome Institute (JGI-PGF)"/>
            <person name="Walter F."/>
            <person name="Albersmeier A."/>
            <person name="Kalinowski J."/>
            <person name="Ruckert C."/>
        </authorList>
    </citation>
    <scope>NUCLEOTIDE SEQUENCE</scope>
    <source>
        <strain evidence="3">CGMCC 4.7299</strain>
    </source>
</reference>